<dbReference type="EMBL" id="DS022313">
    <property type="protein sequence ID" value="OAJ44846.1"/>
    <property type="molecule type" value="Genomic_DNA"/>
</dbReference>
<dbReference type="PANTHER" id="PTHR36485">
    <property type="entry name" value="OS01G0939000 PROTEIN"/>
    <property type="match status" value="1"/>
</dbReference>
<evidence type="ECO:0000313" key="5">
    <source>
        <dbReference type="Proteomes" id="UP000077115"/>
    </source>
</evidence>
<name>A0A177WXM6_BATDL</name>
<keyword evidence="2" id="KW-1133">Transmembrane helix</keyword>
<feature type="region of interest" description="Disordered" evidence="1">
    <location>
        <begin position="1"/>
        <end position="24"/>
    </location>
</feature>
<dbReference type="Pfam" id="PF15159">
    <property type="entry name" value="PIG-Y"/>
    <property type="match status" value="1"/>
</dbReference>
<dbReference type="AlphaFoldDB" id="A0A177WXM6"/>
<evidence type="ECO:0000256" key="1">
    <source>
        <dbReference type="SAM" id="MobiDB-lite"/>
    </source>
</evidence>
<feature type="transmembrane region" description="Helical" evidence="2">
    <location>
        <begin position="134"/>
        <end position="157"/>
    </location>
</feature>
<feature type="compositionally biased region" description="Polar residues" evidence="1">
    <location>
        <begin position="12"/>
        <end position="22"/>
    </location>
</feature>
<evidence type="ECO:0000313" key="3">
    <source>
        <dbReference type="EMBL" id="OAJ44837.1"/>
    </source>
</evidence>
<feature type="region of interest" description="Disordered" evidence="1">
    <location>
        <begin position="55"/>
        <end position="124"/>
    </location>
</feature>
<dbReference type="VEuPathDB" id="FungiDB:BDEG_28025"/>
<dbReference type="EMBL" id="DS022313">
    <property type="protein sequence ID" value="OAJ44837.1"/>
    <property type="molecule type" value="Genomic_DNA"/>
</dbReference>
<evidence type="ECO:0000313" key="4">
    <source>
        <dbReference type="EMBL" id="OAJ44846.1"/>
    </source>
</evidence>
<organism evidence="3 5">
    <name type="scientific">Batrachochytrium dendrobatidis (strain JEL423)</name>
    <dbReference type="NCBI Taxonomy" id="403673"/>
    <lineage>
        <taxon>Eukaryota</taxon>
        <taxon>Fungi</taxon>
        <taxon>Fungi incertae sedis</taxon>
        <taxon>Chytridiomycota</taxon>
        <taxon>Chytridiomycota incertae sedis</taxon>
        <taxon>Chytridiomycetes</taxon>
        <taxon>Rhizophydiales</taxon>
        <taxon>Rhizophydiales incertae sedis</taxon>
        <taxon>Batrachochytrium</taxon>
    </lineage>
</organism>
<reference evidence="3 5" key="2">
    <citation type="submission" date="2016-05" db="EMBL/GenBank/DDBJ databases">
        <title>Lineage-specific infection strategies underlie the spectrum of fungal disease in amphibians.</title>
        <authorList>
            <person name="Cuomo C.A."/>
            <person name="Farrer R.A."/>
            <person name="James T."/>
            <person name="Longcore J."/>
            <person name="Birren B."/>
        </authorList>
    </citation>
    <scope>NUCLEOTIDE SEQUENCE [LARGE SCALE GENOMIC DNA]</scope>
    <source>
        <strain evidence="3 5">JEL423</strain>
    </source>
</reference>
<dbReference type="PANTHER" id="PTHR36485:SF1">
    <property type="entry name" value="TRANSMEMBRANE PROTEIN"/>
    <property type="match status" value="1"/>
</dbReference>
<evidence type="ECO:0000256" key="2">
    <source>
        <dbReference type="SAM" id="Phobius"/>
    </source>
</evidence>
<keyword evidence="2" id="KW-0472">Membrane</keyword>
<dbReference type="STRING" id="403673.A0A177WXM6"/>
<dbReference type="VEuPathDB" id="FungiDB:BDEG_28034"/>
<protein>
    <submittedName>
        <fullName evidence="3">Uncharacterized protein</fullName>
    </submittedName>
</protein>
<sequence>MKQARRPVRVDTTITTNQNHTHATGLRHRVFGSPLSATSIACSNTSTTTITYSARHSYSSGEPSSQPSSQLSGQPSGQSSSLLQSSESFPDTPFQPYSASRVTPGNGRGISPRRAPPSPRTNQDTDVHAHELQFYGWVLLIFTVLYFSVNMLMMVGSKWMIPADTQHKVLKWIRDDTYYCYLIPILGPVFVFFIFFNWLGMKYFRQNA</sequence>
<dbReference type="Proteomes" id="UP000077115">
    <property type="component" value="Unassembled WGS sequence"/>
</dbReference>
<accession>A0A177WXM6</accession>
<feature type="compositionally biased region" description="Low complexity" evidence="1">
    <location>
        <begin position="59"/>
        <end position="88"/>
    </location>
</feature>
<feature type="transmembrane region" description="Helical" evidence="2">
    <location>
        <begin position="178"/>
        <end position="199"/>
    </location>
</feature>
<proteinExistence type="predicted"/>
<gene>
    <name evidence="3" type="ORF">BDEG_28025</name>
    <name evidence="4" type="ORF">BDEG_28034</name>
</gene>
<keyword evidence="2" id="KW-0812">Transmembrane</keyword>
<reference evidence="3 5" key="1">
    <citation type="submission" date="2006-10" db="EMBL/GenBank/DDBJ databases">
        <title>The Genome Sequence of Batrachochytrium dendrobatidis JEL423.</title>
        <authorList>
            <consortium name="The Broad Institute Genome Sequencing Platform"/>
            <person name="Birren B."/>
            <person name="Lander E."/>
            <person name="Galagan J."/>
            <person name="Cuomo C."/>
            <person name="Devon K."/>
            <person name="Jaffe D."/>
            <person name="Butler J."/>
            <person name="Alvarez P."/>
            <person name="Gnerre S."/>
            <person name="Grabherr M."/>
            <person name="Kleber M."/>
            <person name="Mauceli E."/>
            <person name="Brockman W."/>
            <person name="Young S."/>
            <person name="LaButti K."/>
            <person name="Sykes S."/>
            <person name="DeCaprio D."/>
            <person name="Crawford M."/>
            <person name="Koehrsen M."/>
            <person name="Engels R."/>
            <person name="Montgomery P."/>
            <person name="Pearson M."/>
            <person name="Howarth C."/>
            <person name="Larson L."/>
            <person name="White J."/>
            <person name="O'Leary S."/>
            <person name="Kodira C."/>
            <person name="Zeng Q."/>
            <person name="Yandava C."/>
            <person name="Alvarado L."/>
            <person name="Longcore J."/>
            <person name="James T."/>
        </authorList>
    </citation>
    <scope>NUCLEOTIDE SEQUENCE [LARGE SCALE GENOMIC DNA]</scope>
    <source>
        <strain evidence="3 5">JEL423</strain>
    </source>
</reference>
<dbReference type="InterPro" id="IPR029164">
    <property type="entry name" value="PIG-Y"/>
</dbReference>
<dbReference type="OrthoDB" id="2157498at2759"/>